<keyword evidence="2" id="KW-1185">Reference proteome</keyword>
<proteinExistence type="predicted"/>
<protein>
    <submittedName>
        <fullName evidence="1">Uncharacterized protein</fullName>
    </submittedName>
</protein>
<gene>
    <name evidence="1" type="ORF">OG563_22425</name>
</gene>
<reference evidence="1" key="1">
    <citation type="submission" date="2022-10" db="EMBL/GenBank/DDBJ databases">
        <title>The complete genomes of actinobacterial strains from the NBC collection.</title>
        <authorList>
            <person name="Joergensen T.S."/>
            <person name="Alvarez Arevalo M."/>
            <person name="Sterndorff E.B."/>
            <person name="Faurdal D."/>
            <person name="Vuksanovic O."/>
            <person name="Mourched A.-S."/>
            <person name="Charusanti P."/>
            <person name="Shaw S."/>
            <person name="Blin K."/>
            <person name="Weber T."/>
        </authorList>
    </citation>
    <scope>NUCLEOTIDE SEQUENCE</scope>
    <source>
        <strain evidence="1">NBC_01482</strain>
    </source>
</reference>
<accession>A0ABZ1Z8E8</accession>
<dbReference type="RefSeq" id="WP_040686533.1">
    <property type="nucleotide sequence ID" value="NZ_CP109441.1"/>
</dbReference>
<evidence type="ECO:0000313" key="2">
    <source>
        <dbReference type="Proteomes" id="UP001432062"/>
    </source>
</evidence>
<organism evidence="1 2">
    <name type="scientific">Nocardia vinacea</name>
    <dbReference type="NCBI Taxonomy" id="96468"/>
    <lineage>
        <taxon>Bacteria</taxon>
        <taxon>Bacillati</taxon>
        <taxon>Actinomycetota</taxon>
        <taxon>Actinomycetes</taxon>
        <taxon>Mycobacteriales</taxon>
        <taxon>Nocardiaceae</taxon>
        <taxon>Nocardia</taxon>
    </lineage>
</organism>
<dbReference type="EMBL" id="CP109441">
    <property type="protein sequence ID" value="WUV50710.1"/>
    <property type="molecule type" value="Genomic_DNA"/>
</dbReference>
<sequence>MDDDRRLRPVPTEPTAVRIRQLTARAGRAGYRLERASGVPYDWMLLDAEDGANTYSAADLDQIERWLNE</sequence>
<evidence type="ECO:0000313" key="1">
    <source>
        <dbReference type="EMBL" id="WUV50710.1"/>
    </source>
</evidence>
<dbReference type="Proteomes" id="UP001432062">
    <property type="component" value="Chromosome"/>
</dbReference>
<name>A0ABZ1Z8E8_9NOCA</name>